<feature type="transmembrane region" description="Helical" evidence="1">
    <location>
        <begin position="6"/>
        <end position="29"/>
    </location>
</feature>
<dbReference type="OrthoDB" id="7870017at2"/>
<reference evidence="2 3" key="1">
    <citation type="submission" date="2015-11" db="EMBL/GenBank/DDBJ databases">
        <title>Draft genome sequences of new species of the genus Lactobacillus isolated from orchardgrass silage.</title>
        <authorList>
            <person name="Tohno M."/>
            <person name="Tanizawa Y."/>
            <person name="Arita M."/>
        </authorList>
    </citation>
    <scope>NUCLEOTIDE SEQUENCE [LARGE SCALE GENOMIC DNA]</scope>
    <source>
        <strain evidence="2 3">IWT126</strain>
    </source>
</reference>
<proteinExistence type="predicted"/>
<dbReference type="Pfam" id="PF05437">
    <property type="entry name" value="AzlD"/>
    <property type="match status" value="1"/>
</dbReference>
<dbReference type="EMBL" id="BCMG01000011">
    <property type="protein sequence ID" value="GAX01964.1"/>
    <property type="molecule type" value="Genomic_DNA"/>
</dbReference>
<dbReference type="RefSeq" id="WP_089137095.1">
    <property type="nucleotide sequence ID" value="NZ_BCMG01000011.1"/>
</dbReference>
<name>A0A1Z5IJL2_9LACO</name>
<evidence type="ECO:0000256" key="1">
    <source>
        <dbReference type="SAM" id="Phobius"/>
    </source>
</evidence>
<feature type="transmembrane region" description="Helical" evidence="1">
    <location>
        <begin position="80"/>
        <end position="104"/>
    </location>
</feature>
<keyword evidence="1" id="KW-0472">Membrane</keyword>
<accession>A0A1Z5IJL2</accession>
<gene>
    <name evidence="2" type="primary">azlD_3</name>
    <name evidence="2" type="ORF">IWT126_02028</name>
</gene>
<organism evidence="2 3">
    <name type="scientific">Secundilactobacillus silagei JCM 19001</name>
    <dbReference type="NCBI Taxonomy" id="1302250"/>
    <lineage>
        <taxon>Bacteria</taxon>
        <taxon>Bacillati</taxon>
        <taxon>Bacillota</taxon>
        <taxon>Bacilli</taxon>
        <taxon>Lactobacillales</taxon>
        <taxon>Lactobacillaceae</taxon>
        <taxon>Secundilactobacillus</taxon>
    </lineage>
</organism>
<evidence type="ECO:0000313" key="2">
    <source>
        <dbReference type="EMBL" id="GAX01964.1"/>
    </source>
</evidence>
<keyword evidence="1" id="KW-1133">Transmembrane helix</keyword>
<dbReference type="STRING" id="1302250.GCA_001313225_01980"/>
<keyword evidence="3" id="KW-1185">Reference proteome</keyword>
<evidence type="ECO:0000313" key="3">
    <source>
        <dbReference type="Proteomes" id="UP000198402"/>
    </source>
</evidence>
<dbReference type="InterPro" id="IPR008407">
    <property type="entry name" value="Brnchd-chn_aa_trnsp_AzlD"/>
</dbReference>
<keyword evidence="1" id="KW-0812">Transmembrane</keyword>
<protein>
    <submittedName>
        <fullName evidence="2">Branched-chain amino acid ABC transporter</fullName>
    </submittedName>
</protein>
<dbReference type="AlphaFoldDB" id="A0A1Z5IJL2"/>
<sequence>MPSSSFILLTILGSGLATWLSRIIPFVILKKFRLSARVVEFLSFVPISIMSVLWFENLFIQHLGHLPSLNVPNLLASLPTVLSAVISKNLLVTVVVGVISLGFLRLVVGM</sequence>
<feature type="transmembrane region" description="Helical" evidence="1">
    <location>
        <begin position="41"/>
        <end position="60"/>
    </location>
</feature>
<comment type="caution">
    <text evidence="2">The sequence shown here is derived from an EMBL/GenBank/DDBJ whole genome shotgun (WGS) entry which is preliminary data.</text>
</comment>
<dbReference type="Proteomes" id="UP000198402">
    <property type="component" value="Unassembled WGS sequence"/>
</dbReference>